<dbReference type="AlphaFoldDB" id="A0A1I6G0U3"/>
<dbReference type="STRING" id="400055.SAMN04490243_1028"/>
<dbReference type="InterPro" id="IPR038765">
    <property type="entry name" value="Papain-like_cys_pep_sf"/>
</dbReference>
<reference evidence="2 3" key="1">
    <citation type="submission" date="2016-10" db="EMBL/GenBank/DDBJ databases">
        <authorList>
            <person name="de Groot N.N."/>
        </authorList>
    </citation>
    <scope>NUCLEOTIDE SEQUENCE [LARGE SCALE GENOMIC DNA]</scope>
    <source>
        <strain evidence="2 3">DSM 21019</strain>
    </source>
</reference>
<dbReference type="InterPro" id="IPR010846">
    <property type="entry name" value="AmiA-like"/>
</dbReference>
<proteinExistence type="predicted"/>
<keyword evidence="3" id="KW-1185">Reference proteome</keyword>
<evidence type="ECO:0000256" key="1">
    <source>
        <dbReference type="SAM" id="SignalP"/>
    </source>
</evidence>
<dbReference type="SUPFAM" id="SSF54001">
    <property type="entry name" value="Cysteine proteinases"/>
    <property type="match status" value="1"/>
</dbReference>
<organism evidence="2 3">
    <name type="scientific">Robiginitalea myxolifaciens</name>
    <dbReference type="NCBI Taxonomy" id="400055"/>
    <lineage>
        <taxon>Bacteria</taxon>
        <taxon>Pseudomonadati</taxon>
        <taxon>Bacteroidota</taxon>
        <taxon>Flavobacteriia</taxon>
        <taxon>Flavobacteriales</taxon>
        <taxon>Flavobacteriaceae</taxon>
        <taxon>Robiginitalea</taxon>
    </lineage>
</organism>
<gene>
    <name evidence="2" type="ORF">SAMN04490243_1028</name>
</gene>
<sequence>MRPVFAFVIALFVSTSFLAQENSPAYQPLDLAIFDSLKGSLEEGEWEETGVGIIAAGKAMLGTPYVAQTLEVGDREPLVVNFRGMDCTTFVENALVLGHLSKEKSLNWKRYLRTLEEVRYREGKREGYASRLHYFTEWIRDNSAKGYVKDITEELSGVTLYKEINFMGTHRKSYPFLADEAHFDAIVKIEKQISKAPLCILPRDDVASQEAKMRDGDIIALATDIDGLDVTHTGLAIRMDTGRIHLLHASTSGQVMITSEPLADYLKGVRRNVGIVVARPQ</sequence>
<dbReference type="Pfam" id="PF07313">
    <property type="entry name" value="AmiA-like"/>
    <property type="match status" value="1"/>
</dbReference>
<dbReference type="Gene3D" id="2.30.260.10">
    <property type="entry name" value="putative xylanase like domain"/>
    <property type="match status" value="1"/>
</dbReference>
<evidence type="ECO:0008006" key="4">
    <source>
        <dbReference type="Google" id="ProtNLM"/>
    </source>
</evidence>
<feature type="signal peptide" evidence="1">
    <location>
        <begin position="1"/>
        <end position="19"/>
    </location>
</feature>
<dbReference type="RefSeq" id="WP_092981181.1">
    <property type="nucleotide sequence ID" value="NZ_FOYQ01000001.1"/>
</dbReference>
<dbReference type="EMBL" id="FOYQ01000001">
    <property type="protein sequence ID" value="SFR35677.1"/>
    <property type="molecule type" value="Genomic_DNA"/>
</dbReference>
<evidence type="ECO:0000313" key="2">
    <source>
        <dbReference type="EMBL" id="SFR35677.1"/>
    </source>
</evidence>
<feature type="chain" id="PRO_5011442260" description="DUF1460 domain-containing protein" evidence="1">
    <location>
        <begin position="20"/>
        <end position="281"/>
    </location>
</feature>
<evidence type="ECO:0000313" key="3">
    <source>
        <dbReference type="Proteomes" id="UP000199534"/>
    </source>
</evidence>
<accession>A0A1I6G0U3</accession>
<protein>
    <recommendedName>
        <fullName evidence="4">DUF1460 domain-containing protein</fullName>
    </recommendedName>
</protein>
<dbReference type="OrthoDB" id="1409585at2"/>
<dbReference type="Gene3D" id="1.10.3670.10">
    <property type="entry name" value="Putative xylanase like domain"/>
    <property type="match status" value="1"/>
</dbReference>
<keyword evidence="1" id="KW-0732">Signal</keyword>
<dbReference type="Proteomes" id="UP000199534">
    <property type="component" value="Unassembled WGS sequence"/>
</dbReference>
<name>A0A1I6G0U3_9FLAO</name>